<dbReference type="InterPro" id="IPR036380">
    <property type="entry name" value="Isochorismatase-like_sf"/>
</dbReference>
<dbReference type="InterPro" id="IPR000868">
    <property type="entry name" value="Isochorismatase-like_dom"/>
</dbReference>
<dbReference type="EMBL" id="NESQ01000385">
    <property type="protein sequence ID" value="PUU73348.1"/>
    <property type="molecule type" value="Genomic_DNA"/>
</dbReference>
<evidence type="ECO:0000256" key="2">
    <source>
        <dbReference type="ARBA" id="ARBA00022801"/>
    </source>
</evidence>
<gene>
    <name evidence="5" type="ORF">B9Z19DRAFT_1095178</name>
</gene>
<evidence type="ECO:0000256" key="3">
    <source>
        <dbReference type="SAM" id="MobiDB-lite"/>
    </source>
</evidence>
<dbReference type="PANTHER" id="PTHR43540">
    <property type="entry name" value="PEROXYUREIDOACRYLATE/UREIDOACRYLATE AMIDOHYDROLASE-RELATED"/>
    <property type="match status" value="1"/>
</dbReference>
<evidence type="ECO:0000313" key="5">
    <source>
        <dbReference type="EMBL" id="PUU73348.1"/>
    </source>
</evidence>
<keyword evidence="6" id="KW-1185">Reference proteome</keyword>
<comment type="caution">
    <text evidence="5">The sequence shown here is derived from an EMBL/GenBank/DDBJ whole genome shotgun (WGS) entry which is preliminary data.</text>
</comment>
<dbReference type="SUPFAM" id="SSF52499">
    <property type="entry name" value="Isochorismatase-like hydrolases"/>
    <property type="match status" value="1"/>
</dbReference>
<feature type="region of interest" description="Disordered" evidence="3">
    <location>
        <begin position="99"/>
        <end position="122"/>
    </location>
</feature>
<feature type="region of interest" description="Disordered" evidence="3">
    <location>
        <begin position="248"/>
        <end position="270"/>
    </location>
</feature>
<feature type="compositionally biased region" description="Polar residues" evidence="3">
    <location>
        <begin position="260"/>
        <end position="270"/>
    </location>
</feature>
<accession>A0A2T6ZCX9</accession>
<dbReference type="Proteomes" id="UP000244722">
    <property type="component" value="Unassembled WGS sequence"/>
</dbReference>
<organism evidence="5 6">
    <name type="scientific">Tuber borchii</name>
    <name type="common">White truffle</name>
    <dbReference type="NCBI Taxonomy" id="42251"/>
    <lineage>
        <taxon>Eukaryota</taxon>
        <taxon>Fungi</taxon>
        <taxon>Dikarya</taxon>
        <taxon>Ascomycota</taxon>
        <taxon>Pezizomycotina</taxon>
        <taxon>Pezizomycetes</taxon>
        <taxon>Pezizales</taxon>
        <taxon>Tuberaceae</taxon>
        <taxon>Tuber</taxon>
    </lineage>
</organism>
<dbReference type="GO" id="GO:0016787">
    <property type="term" value="F:hydrolase activity"/>
    <property type="evidence" value="ECO:0007669"/>
    <property type="project" value="UniProtKB-KW"/>
</dbReference>
<proteinExistence type="inferred from homology"/>
<protein>
    <submittedName>
        <fullName evidence="5">Isochorismatase-like protein</fullName>
    </submittedName>
</protein>
<dbReference type="InterPro" id="IPR050272">
    <property type="entry name" value="Isochorismatase-like_hydrls"/>
</dbReference>
<dbReference type="AlphaFoldDB" id="A0A2T6ZCX9"/>
<dbReference type="Gene3D" id="3.40.50.850">
    <property type="entry name" value="Isochorismatase-like"/>
    <property type="match status" value="1"/>
</dbReference>
<dbReference type="Pfam" id="PF00857">
    <property type="entry name" value="Isochorismatase"/>
    <property type="match status" value="1"/>
</dbReference>
<evidence type="ECO:0000259" key="4">
    <source>
        <dbReference type="Pfam" id="PF00857"/>
    </source>
</evidence>
<reference evidence="5 6" key="1">
    <citation type="submission" date="2017-04" db="EMBL/GenBank/DDBJ databases">
        <title>Draft genome sequence of Tuber borchii Vittad., a whitish edible truffle.</title>
        <authorList>
            <consortium name="DOE Joint Genome Institute"/>
            <person name="Murat C."/>
            <person name="Kuo A."/>
            <person name="Barry K.W."/>
            <person name="Clum A."/>
            <person name="Dockter R.B."/>
            <person name="Fauchery L."/>
            <person name="Iotti M."/>
            <person name="Kohler A."/>
            <person name="Labutti K."/>
            <person name="Lindquist E.A."/>
            <person name="Lipzen A."/>
            <person name="Ohm R.A."/>
            <person name="Wang M."/>
            <person name="Grigoriev I.V."/>
            <person name="Zambonelli A."/>
            <person name="Martin F.M."/>
        </authorList>
    </citation>
    <scope>NUCLEOTIDE SEQUENCE [LARGE SCALE GENOMIC DNA]</scope>
    <source>
        <strain evidence="5 6">Tbo3840</strain>
    </source>
</reference>
<dbReference type="PANTHER" id="PTHR43540:SF9">
    <property type="entry name" value="FAMILY HYDROLASE, PUTATIVE (AFU_ORTHOLOGUE AFUA_2G08700)-RELATED"/>
    <property type="match status" value="1"/>
</dbReference>
<keyword evidence="2" id="KW-0378">Hydrolase</keyword>
<name>A0A2T6ZCX9_TUBBO</name>
<sequence>MSRYHPTMNMYRHRGEQVPTATPYAWPHDASMSPETTALIIIDMQNDFCSPNGYLSHQGYSLAPTRAPIPAIHTLLTLFRKHSFPVIFTREGHRPDLSTLSSRELHRSRNNPSGLGIGDQGPLGRLLIRGEPGHDIIPELTPLPNEPVVDKPGRSAFAYTDFELLLRVKGIKNLVITGVTTDVCVSCTMREGNDRGFDCLLVGDACGASLQRLHDAAVEMVGTEGGIFGATAGVQEVVSAVEAWAARSARGLGKEEDGESTGSSGDRSDE</sequence>
<dbReference type="OrthoDB" id="167809at2759"/>
<dbReference type="CDD" id="cd00431">
    <property type="entry name" value="cysteine_hydrolases"/>
    <property type="match status" value="1"/>
</dbReference>
<feature type="domain" description="Isochorismatase-like" evidence="4">
    <location>
        <begin position="37"/>
        <end position="226"/>
    </location>
</feature>
<comment type="similarity">
    <text evidence="1">Belongs to the isochorismatase family.</text>
</comment>
<evidence type="ECO:0000313" key="6">
    <source>
        <dbReference type="Proteomes" id="UP000244722"/>
    </source>
</evidence>
<evidence type="ECO:0000256" key="1">
    <source>
        <dbReference type="ARBA" id="ARBA00006336"/>
    </source>
</evidence>